<evidence type="ECO:0008006" key="5">
    <source>
        <dbReference type="Google" id="ProtNLM"/>
    </source>
</evidence>
<name>A0A6A6WIU5_9PEZI</name>
<dbReference type="AlphaFoldDB" id="A0A6A6WIU5"/>
<evidence type="ECO:0000256" key="2">
    <source>
        <dbReference type="SAM" id="Phobius"/>
    </source>
</evidence>
<feature type="region of interest" description="Disordered" evidence="1">
    <location>
        <begin position="191"/>
        <end position="228"/>
    </location>
</feature>
<sequence>MSAPTTITSSDDFSWPASTSALTSIFTPAPSCLTQISCIPFHSETATSTTCLAVLAPATSGCDILRQTDVAFSPGVCPTGYTIALVKPGNARVPMTSAVCCPSSFNFGTLAAEIQTGIDNKLGCVSNFPTYGWTSIFALSGSSTTVSAARSTLFADAVSIGWDCDNTEVLGLLPTAVVDCPDFTPGTSATGGSVTISSPEASFGVTPSPGTDMDNTPGTDTDNTPGTGGLSAGAGVGIGVGAFVALLIVGGAAFLFMRRRKNKKPKEPTHEIMTTEEKRYPEPGHELAGSTTQHEMGETRAYRPELEAPNGAHELQGSGLKNHIPGS</sequence>
<dbReference type="GeneID" id="54480741"/>
<keyword evidence="2" id="KW-0812">Transmembrane</keyword>
<evidence type="ECO:0000313" key="3">
    <source>
        <dbReference type="EMBL" id="KAF2762000.1"/>
    </source>
</evidence>
<dbReference type="OrthoDB" id="4770059at2759"/>
<evidence type="ECO:0000313" key="4">
    <source>
        <dbReference type="Proteomes" id="UP000799437"/>
    </source>
</evidence>
<protein>
    <recommendedName>
        <fullName evidence="5">LPXTG-domain-containing protein</fullName>
    </recommendedName>
</protein>
<feature type="compositionally biased region" description="Polar residues" evidence="1">
    <location>
        <begin position="191"/>
        <end position="200"/>
    </location>
</feature>
<feature type="compositionally biased region" description="Low complexity" evidence="1">
    <location>
        <begin position="209"/>
        <end position="225"/>
    </location>
</feature>
<feature type="region of interest" description="Disordered" evidence="1">
    <location>
        <begin position="278"/>
        <end position="298"/>
    </location>
</feature>
<keyword evidence="4" id="KW-1185">Reference proteome</keyword>
<feature type="transmembrane region" description="Helical" evidence="2">
    <location>
        <begin position="232"/>
        <end position="256"/>
    </location>
</feature>
<keyword evidence="2" id="KW-1133">Transmembrane helix</keyword>
<dbReference type="RefSeq" id="XP_033604451.1">
    <property type="nucleotide sequence ID" value="XM_033739687.1"/>
</dbReference>
<accession>A0A6A6WIU5</accession>
<evidence type="ECO:0000256" key="1">
    <source>
        <dbReference type="SAM" id="MobiDB-lite"/>
    </source>
</evidence>
<dbReference type="EMBL" id="ML996566">
    <property type="protein sequence ID" value="KAF2762000.1"/>
    <property type="molecule type" value="Genomic_DNA"/>
</dbReference>
<reference evidence="3" key="1">
    <citation type="journal article" date="2020" name="Stud. Mycol.">
        <title>101 Dothideomycetes genomes: a test case for predicting lifestyles and emergence of pathogens.</title>
        <authorList>
            <person name="Haridas S."/>
            <person name="Albert R."/>
            <person name="Binder M."/>
            <person name="Bloem J."/>
            <person name="Labutti K."/>
            <person name="Salamov A."/>
            <person name="Andreopoulos B."/>
            <person name="Baker S."/>
            <person name="Barry K."/>
            <person name="Bills G."/>
            <person name="Bluhm B."/>
            <person name="Cannon C."/>
            <person name="Castanera R."/>
            <person name="Culley D."/>
            <person name="Daum C."/>
            <person name="Ezra D."/>
            <person name="Gonzalez J."/>
            <person name="Henrissat B."/>
            <person name="Kuo A."/>
            <person name="Liang C."/>
            <person name="Lipzen A."/>
            <person name="Lutzoni F."/>
            <person name="Magnuson J."/>
            <person name="Mondo S."/>
            <person name="Nolan M."/>
            <person name="Ohm R."/>
            <person name="Pangilinan J."/>
            <person name="Park H.-J."/>
            <person name="Ramirez L."/>
            <person name="Alfaro M."/>
            <person name="Sun H."/>
            <person name="Tritt A."/>
            <person name="Yoshinaga Y."/>
            <person name="Zwiers L.-H."/>
            <person name="Turgeon B."/>
            <person name="Goodwin S."/>
            <person name="Spatafora J."/>
            <person name="Crous P."/>
            <person name="Grigoriev I."/>
        </authorList>
    </citation>
    <scope>NUCLEOTIDE SEQUENCE</scope>
    <source>
        <strain evidence="3">CBS 121739</strain>
    </source>
</reference>
<dbReference type="Proteomes" id="UP000799437">
    <property type="component" value="Unassembled WGS sequence"/>
</dbReference>
<proteinExistence type="predicted"/>
<organism evidence="3 4">
    <name type="scientific">Pseudovirgaria hyperparasitica</name>
    <dbReference type="NCBI Taxonomy" id="470096"/>
    <lineage>
        <taxon>Eukaryota</taxon>
        <taxon>Fungi</taxon>
        <taxon>Dikarya</taxon>
        <taxon>Ascomycota</taxon>
        <taxon>Pezizomycotina</taxon>
        <taxon>Dothideomycetes</taxon>
        <taxon>Dothideomycetes incertae sedis</taxon>
        <taxon>Acrospermales</taxon>
        <taxon>Acrospermaceae</taxon>
        <taxon>Pseudovirgaria</taxon>
    </lineage>
</organism>
<keyword evidence="2" id="KW-0472">Membrane</keyword>
<feature type="region of interest" description="Disordered" evidence="1">
    <location>
        <begin position="308"/>
        <end position="327"/>
    </location>
</feature>
<gene>
    <name evidence="3" type="ORF">EJ05DRAFT_192785</name>
</gene>